<keyword evidence="2 5" id="KW-0812">Transmembrane</keyword>
<feature type="domain" description="Sodium/calcium exchanger membrane region" evidence="6">
    <location>
        <begin position="190"/>
        <end position="336"/>
    </location>
</feature>
<dbReference type="Proteomes" id="UP000199347">
    <property type="component" value="Unassembled WGS sequence"/>
</dbReference>
<evidence type="ECO:0000256" key="3">
    <source>
        <dbReference type="ARBA" id="ARBA00022989"/>
    </source>
</evidence>
<evidence type="ECO:0000259" key="6">
    <source>
        <dbReference type="Pfam" id="PF01699"/>
    </source>
</evidence>
<comment type="subcellular location">
    <subcellularLocation>
        <location evidence="1">Membrane</location>
        <topology evidence="1">Multi-pass membrane protein</topology>
    </subcellularLocation>
</comment>
<evidence type="ECO:0000313" key="7">
    <source>
        <dbReference type="EMBL" id="SCZ38659.1"/>
    </source>
</evidence>
<dbReference type="GO" id="GO:0006874">
    <property type="term" value="P:intracellular calcium ion homeostasis"/>
    <property type="evidence" value="ECO:0007669"/>
    <property type="project" value="TreeGrafter"/>
</dbReference>
<feature type="domain" description="Sodium/calcium exchanger membrane region" evidence="6">
    <location>
        <begin position="9"/>
        <end position="151"/>
    </location>
</feature>
<feature type="transmembrane region" description="Helical" evidence="5">
    <location>
        <begin position="6"/>
        <end position="23"/>
    </location>
</feature>
<evidence type="ECO:0000256" key="1">
    <source>
        <dbReference type="ARBA" id="ARBA00004141"/>
    </source>
</evidence>
<keyword evidence="4 5" id="KW-0472">Membrane</keyword>
<accession>A0A1G5NPF0</accession>
<dbReference type="InterPro" id="IPR004481">
    <property type="entry name" value="K/Na/Ca-exchanger"/>
</dbReference>
<dbReference type="AlphaFoldDB" id="A0A1G5NPF0"/>
<feature type="transmembrane region" description="Helical" evidence="5">
    <location>
        <begin position="190"/>
        <end position="209"/>
    </location>
</feature>
<dbReference type="GO" id="GO:0005262">
    <property type="term" value="F:calcium channel activity"/>
    <property type="evidence" value="ECO:0007669"/>
    <property type="project" value="TreeGrafter"/>
</dbReference>
<evidence type="ECO:0000256" key="2">
    <source>
        <dbReference type="ARBA" id="ARBA00022692"/>
    </source>
</evidence>
<feature type="transmembrane region" description="Helical" evidence="5">
    <location>
        <begin position="136"/>
        <end position="156"/>
    </location>
</feature>
<dbReference type="PANTHER" id="PTHR10846:SF8">
    <property type="entry name" value="INNER MEMBRANE PROTEIN YRBG"/>
    <property type="match status" value="1"/>
</dbReference>
<feature type="transmembrane region" description="Helical" evidence="5">
    <location>
        <begin position="44"/>
        <end position="67"/>
    </location>
</feature>
<dbReference type="InterPro" id="IPR004837">
    <property type="entry name" value="NaCa_Exmemb"/>
</dbReference>
<reference evidence="7 8" key="1">
    <citation type="submission" date="2016-10" db="EMBL/GenBank/DDBJ databases">
        <authorList>
            <person name="de Groot N.N."/>
        </authorList>
    </citation>
    <scope>NUCLEOTIDE SEQUENCE [LARGE SCALE GENOMIC DNA]</scope>
    <source>
        <strain evidence="7 8">DSM 2698</strain>
    </source>
</reference>
<gene>
    <name evidence="7" type="ORF">SAMN03080610_02314</name>
</gene>
<evidence type="ECO:0000313" key="8">
    <source>
        <dbReference type="Proteomes" id="UP000199347"/>
    </source>
</evidence>
<sequence length="341" mass="35013">MPELPLSFALGLFVVAAATIAFIGTKLTSVADVLADRTGLGEAIAGAVLLGATTSAAGTVTSVTAAATGNIDLAYANSLGGIAAQTAFLALADIAYRKANLEHAAADPTNLSQSALLILLLSVPMIAGVLPPVTVFGVHPASIILIAIYIFGLRLGRQDRDQPMWKPFDTAETRHDVPEEDEKGRSTLNLALSFAGMVIVVAIAGYVVAETGTTIAQKTGISGSVVGALMTATVTSLPELVTTLAAVRRGALQLALGGIIGGNTFDVLFLSAADVAYRDGSIYNAIDPSTQFWALVGIAMTAVLLLGLIRRERYGFANVGFETVGILVLYVGAVLASALAL</sequence>
<feature type="transmembrane region" description="Helical" evidence="5">
    <location>
        <begin position="321"/>
        <end position="340"/>
    </location>
</feature>
<dbReference type="Gene3D" id="1.20.1420.30">
    <property type="entry name" value="NCX, central ion-binding region"/>
    <property type="match status" value="2"/>
</dbReference>
<dbReference type="Pfam" id="PF01699">
    <property type="entry name" value="Na_Ca_ex"/>
    <property type="match status" value="2"/>
</dbReference>
<dbReference type="GO" id="GO:0005886">
    <property type="term" value="C:plasma membrane"/>
    <property type="evidence" value="ECO:0007669"/>
    <property type="project" value="TreeGrafter"/>
</dbReference>
<keyword evidence="8" id="KW-1185">Reference proteome</keyword>
<dbReference type="EMBL" id="FMVW01000005">
    <property type="protein sequence ID" value="SCZ38659.1"/>
    <property type="molecule type" value="Genomic_DNA"/>
</dbReference>
<feature type="transmembrane region" description="Helical" evidence="5">
    <location>
        <begin position="221"/>
        <end position="247"/>
    </location>
</feature>
<dbReference type="PANTHER" id="PTHR10846">
    <property type="entry name" value="SODIUM/POTASSIUM/CALCIUM EXCHANGER"/>
    <property type="match status" value="1"/>
</dbReference>
<evidence type="ECO:0000256" key="4">
    <source>
        <dbReference type="ARBA" id="ARBA00023136"/>
    </source>
</evidence>
<dbReference type="STRING" id="1120955.SAMN03080610_02314"/>
<keyword evidence="3 5" id="KW-1133">Transmembrane helix</keyword>
<proteinExistence type="predicted"/>
<name>A0A1G5NPF0_AFIMA</name>
<organism evidence="7 8">
    <name type="scientific">Afifella marina DSM 2698</name>
    <dbReference type="NCBI Taxonomy" id="1120955"/>
    <lineage>
        <taxon>Bacteria</taxon>
        <taxon>Pseudomonadati</taxon>
        <taxon>Pseudomonadota</taxon>
        <taxon>Alphaproteobacteria</taxon>
        <taxon>Hyphomicrobiales</taxon>
        <taxon>Afifellaceae</taxon>
        <taxon>Afifella</taxon>
    </lineage>
</organism>
<feature type="transmembrane region" description="Helical" evidence="5">
    <location>
        <begin position="292"/>
        <end position="309"/>
    </location>
</feature>
<feature type="transmembrane region" description="Helical" evidence="5">
    <location>
        <begin position="254"/>
        <end position="272"/>
    </location>
</feature>
<dbReference type="RefSeq" id="WP_244514558.1">
    <property type="nucleotide sequence ID" value="NZ_FMVW01000005.1"/>
</dbReference>
<dbReference type="GO" id="GO:0008273">
    <property type="term" value="F:calcium, potassium:sodium antiporter activity"/>
    <property type="evidence" value="ECO:0007669"/>
    <property type="project" value="TreeGrafter"/>
</dbReference>
<feature type="transmembrane region" description="Helical" evidence="5">
    <location>
        <begin position="73"/>
        <end position="96"/>
    </location>
</feature>
<dbReference type="InterPro" id="IPR044880">
    <property type="entry name" value="NCX_ion-bd_dom_sf"/>
</dbReference>
<protein>
    <submittedName>
        <fullName evidence="7">Cation:H+ antiporter</fullName>
    </submittedName>
</protein>
<evidence type="ECO:0000256" key="5">
    <source>
        <dbReference type="SAM" id="Phobius"/>
    </source>
</evidence>